<evidence type="ECO:0000256" key="3">
    <source>
        <dbReference type="ARBA" id="ARBA00004496"/>
    </source>
</evidence>
<feature type="domain" description="FAD-binding PCMH-type" evidence="17">
    <location>
        <begin position="25"/>
        <end position="201"/>
    </location>
</feature>
<proteinExistence type="inferred from homology"/>
<dbReference type="EMBL" id="JAVDQH010000001">
    <property type="protein sequence ID" value="MDR6242332.1"/>
    <property type="molecule type" value="Genomic_DNA"/>
</dbReference>
<keyword evidence="19" id="KW-1185">Reference proteome</keyword>
<dbReference type="RefSeq" id="WP_188774798.1">
    <property type="nucleotide sequence ID" value="NZ_BMMB01000003.1"/>
</dbReference>
<dbReference type="InterPro" id="IPR016169">
    <property type="entry name" value="FAD-bd_PCMH_sub2"/>
</dbReference>
<keyword evidence="9 16" id="KW-0521">NADP</keyword>
<comment type="cofactor">
    <cofactor evidence="1 16">
        <name>FAD</name>
        <dbReference type="ChEBI" id="CHEBI:57692"/>
    </cofactor>
</comment>
<dbReference type="InterPro" id="IPR016167">
    <property type="entry name" value="FAD-bd_PCMH_sub1"/>
</dbReference>
<sequence length="340" mass="38088">MNLNTLQFDELCQLNASLAPYSTYEIGGTARHLGLPATTAELAVLLEGSKHKGLDVKWFGMGSNILFPDQPQDDTLFLSLKRHVELTFNEDRLFVSAGVPMTWLALIGVMTGMKGMEFTYLLPGTMGAGIYMNAKYFNYDISGLLDRVYYIDVTRPEQGMQHIGVAECQYAYKQSIFQQNPWVIVGADLHIGEYTLPETERWAALMQEMKVSSAASSSLPEYFRYYQNWIGRLSAEGYDVPQEFHDVIADRGGKHHFDHACCGSVFKNNYEFGQPTGKLVDELGLRGTQRGNARISPYHGNFIQNVGGATAEDVLYLIRLVQDGVHTRFGFVPEPEVVIL</sequence>
<evidence type="ECO:0000256" key="1">
    <source>
        <dbReference type="ARBA" id="ARBA00001974"/>
    </source>
</evidence>
<name>A0ABU1IUK7_9BACL</name>
<keyword evidence="11 16" id="KW-0573">Peptidoglycan synthesis</keyword>
<feature type="active site" description="Proton donor" evidence="16">
    <location>
        <position position="264"/>
    </location>
</feature>
<dbReference type="PANTHER" id="PTHR21071">
    <property type="entry name" value="UDP-N-ACETYLENOLPYRUVOYLGLUCOSAMINE REDUCTASE"/>
    <property type="match status" value="1"/>
</dbReference>
<evidence type="ECO:0000256" key="13">
    <source>
        <dbReference type="ARBA" id="ARBA00023306"/>
    </source>
</evidence>
<evidence type="ECO:0000256" key="15">
    <source>
        <dbReference type="ARBA" id="ARBA00048914"/>
    </source>
</evidence>
<evidence type="ECO:0000259" key="17">
    <source>
        <dbReference type="PROSITE" id="PS51387"/>
    </source>
</evidence>
<dbReference type="Proteomes" id="UP001185028">
    <property type="component" value="Unassembled WGS sequence"/>
</dbReference>
<evidence type="ECO:0000256" key="9">
    <source>
        <dbReference type="ARBA" id="ARBA00022857"/>
    </source>
</evidence>
<evidence type="ECO:0000256" key="14">
    <source>
        <dbReference type="ARBA" id="ARBA00023316"/>
    </source>
</evidence>
<dbReference type="InterPro" id="IPR011601">
    <property type="entry name" value="MurB_C"/>
</dbReference>
<dbReference type="EC" id="1.3.1.98" evidence="16"/>
<keyword evidence="8 16" id="KW-0274">FAD</keyword>
<keyword evidence="10 16" id="KW-0133">Cell shape</keyword>
<evidence type="ECO:0000256" key="6">
    <source>
        <dbReference type="ARBA" id="ARBA00022618"/>
    </source>
</evidence>
<comment type="catalytic activity">
    <reaction evidence="15 16">
        <text>UDP-N-acetyl-alpha-D-muramate + NADP(+) = UDP-N-acetyl-3-O-(1-carboxyvinyl)-alpha-D-glucosamine + NADPH + H(+)</text>
        <dbReference type="Rhea" id="RHEA:12248"/>
        <dbReference type="ChEBI" id="CHEBI:15378"/>
        <dbReference type="ChEBI" id="CHEBI:57783"/>
        <dbReference type="ChEBI" id="CHEBI:58349"/>
        <dbReference type="ChEBI" id="CHEBI:68483"/>
        <dbReference type="ChEBI" id="CHEBI:70757"/>
        <dbReference type="EC" id="1.3.1.98"/>
    </reaction>
</comment>
<keyword evidence="5 16" id="KW-0963">Cytoplasm</keyword>
<dbReference type="GO" id="GO:0008762">
    <property type="term" value="F:UDP-N-acetylmuramate dehydrogenase activity"/>
    <property type="evidence" value="ECO:0007669"/>
    <property type="project" value="UniProtKB-EC"/>
</dbReference>
<evidence type="ECO:0000256" key="16">
    <source>
        <dbReference type="HAMAP-Rule" id="MF_00037"/>
    </source>
</evidence>
<comment type="subcellular location">
    <subcellularLocation>
        <location evidence="3 16">Cytoplasm</location>
    </subcellularLocation>
</comment>
<dbReference type="InterPro" id="IPR036635">
    <property type="entry name" value="MurB_C_sf"/>
</dbReference>
<evidence type="ECO:0000313" key="18">
    <source>
        <dbReference type="EMBL" id="MDR6242332.1"/>
    </source>
</evidence>
<evidence type="ECO:0000256" key="7">
    <source>
        <dbReference type="ARBA" id="ARBA00022630"/>
    </source>
</evidence>
<dbReference type="PROSITE" id="PS51387">
    <property type="entry name" value="FAD_PCMH"/>
    <property type="match status" value="1"/>
</dbReference>
<comment type="caution">
    <text evidence="16">Lacks conserved residue(s) required for the propagation of feature annotation.</text>
</comment>
<dbReference type="Pfam" id="PF02873">
    <property type="entry name" value="MurB_C"/>
    <property type="match status" value="1"/>
</dbReference>
<keyword evidence="12 16" id="KW-0560">Oxidoreductase</keyword>
<dbReference type="HAMAP" id="MF_00037">
    <property type="entry name" value="MurB"/>
    <property type="match status" value="1"/>
</dbReference>
<evidence type="ECO:0000256" key="5">
    <source>
        <dbReference type="ARBA" id="ARBA00022490"/>
    </source>
</evidence>
<keyword evidence="14 16" id="KW-0961">Cell wall biogenesis/degradation</keyword>
<comment type="caution">
    <text evidence="18">The sequence shown here is derived from an EMBL/GenBank/DDBJ whole genome shotgun (WGS) entry which is preliminary data.</text>
</comment>
<reference evidence="18 19" key="1">
    <citation type="submission" date="2023-07" db="EMBL/GenBank/DDBJ databases">
        <title>Genomic Encyclopedia of Type Strains, Phase IV (KMG-IV): sequencing the most valuable type-strain genomes for metagenomic binning, comparative biology and taxonomic classification.</title>
        <authorList>
            <person name="Goeker M."/>
        </authorList>
    </citation>
    <scope>NUCLEOTIDE SEQUENCE [LARGE SCALE GENOMIC DNA]</scope>
    <source>
        <strain evidence="18 19">DSM 22170</strain>
    </source>
</reference>
<dbReference type="InterPro" id="IPR036318">
    <property type="entry name" value="FAD-bd_PCMH-like_sf"/>
</dbReference>
<feature type="active site" evidence="16">
    <location>
        <position position="336"/>
    </location>
</feature>
<keyword evidence="7 16" id="KW-0285">Flavoprotein</keyword>
<evidence type="ECO:0000256" key="4">
    <source>
        <dbReference type="ARBA" id="ARBA00004752"/>
    </source>
</evidence>
<accession>A0ABU1IUK7</accession>
<keyword evidence="6 16" id="KW-0132">Cell division</keyword>
<dbReference type="InterPro" id="IPR016166">
    <property type="entry name" value="FAD-bd_PCMH"/>
</dbReference>
<dbReference type="SUPFAM" id="SSF56176">
    <property type="entry name" value="FAD-binding/transporter-associated domain-like"/>
    <property type="match status" value="1"/>
</dbReference>
<dbReference type="PANTHER" id="PTHR21071:SF4">
    <property type="entry name" value="UDP-N-ACETYLENOLPYRUVOYLGLUCOSAMINE REDUCTASE"/>
    <property type="match status" value="1"/>
</dbReference>
<evidence type="ECO:0000256" key="2">
    <source>
        <dbReference type="ARBA" id="ARBA00003921"/>
    </source>
</evidence>
<evidence type="ECO:0000256" key="12">
    <source>
        <dbReference type="ARBA" id="ARBA00023002"/>
    </source>
</evidence>
<gene>
    <name evidence="16" type="primary">murB</name>
    <name evidence="18" type="ORF">JOC58_000216</name>
</gene>
<dbReference type="SUPFAM" id="SSF56194">
    <property type="entry name" value="Uridine diphospho-N-Acetylenolpyruvylglucosamine reductase, MurB, C-terminal domain"/>
    <property type="match status" value="1"/>
</dbReference>
<dbReference type="Gene3D" id="3.30.43.10">
    <property type="entry name" value="Uridine Diphospho-n-acetylenolpyruvylglucosamine Reductase, domain 2"/>
    <property type="match status" value="1"/>
</dbReference>
<dbReference type="InterPro" id="IPR003170">
    <property type="entry name" value="MurB"/>
</dbReference>
<organism evidence="18 19">
    <name type="scientific">Paenibacillus hunanensis</name>
    <dbReference type="NCBI Taxonomy" id="539262"/>
    <lineage>
        <taxon>Bacteria</taxon>
        <taxon>Bacillati</taxon>
        <taxon>Bacillota</taxon>
        <taxon>Bacilli</taxon>
        <taxon>Bacillales</taxon>
        <taxon>Paenibacillaceae</taxon>
        <taxon>Paenibacillus</taxon>
    </lineage>
</organism>
<evidence type="ECO:0000256" key="11">
    <source>
        <dbReference type="ARBA" id="ARBA00022984"/>
    </source>
</evidence>
<protein>
    <recommendedName>
        <fullName evidence="16">UDP-N-acetylenolpyruvoylglucosamine reductase</fullName>
        <ecNumber evidence="16">1.3.1.98</ecNumber>
    </recommendedName>
    <alternativeName>
        <fullName evidence="16">UDP-N-acetylmuramate dehydrogenase</fullName>
    </alternativeName>
</protein>
<keyword evidence="13 16" id="KW-0131">Cell cycle</keyword>
<evidence type="ECO:0000256" key="10">
    <source>
        <dbReference type="ARBA" id="ARBA00022960"/>
    </source>
</evidence>
<dbReference type="Gene3D" id="3.30.465.10">
    <property type="match status" value="1"/>
</dbReference>
<evidence type="ECO:0000256" key="8">
    <source>
        <dbReference type="ARBA" id="ARBA00022827"/>
    </source>
</evidence>
<comment type="similarity">
    <text evidence="16">Belongs to the MurB family.</text>
</comment>
<dbReference type="Gene3D" id="3.90.78.10">
    <property type="entry name" value="UDP-N-acetylenolpyruvoylglucosamine reductase, C-terminal domain"/>
    <property type="match status" value="1"/>
</dbReference>
<comment type="pathway">
    <text evidence="4 16">Cell wall biogenesis; peptidoglycan biosynthesis.</text>
</comment>
<comment type="function">
    <text evidence="2 16">Cell wall formation.</text>
</comment>
<evidence type="ECO:0000313" key="19">
    <source>
        <dbReference type="Proteomes" id="UP001185028"/>
    </source>
</evidence>